<organism evidence="1 2">
    <name type="scientific">Aspergillus versicolor CBS 583.65</name>
    <dbReference type="NCBI Taxonomy" id="1036611"/>
    <lineage>
        <taxon>Eukaryota</taxon>
        <taxon>Fungi</taxon>
        <taxon>Dikarya</taxon>
        <taxon>Ascomycota</taxon>
        <taxon>Pezizomycotina</taxon>
        <taxon>Eurotiomycetes</taxon>
        <taxon>Eurotiomycetidae</taxon>
        <taxon>Eurotiales</taxon>
        <taxon>Aspergillaceae</taxon>
        <taxon>Aspergillus</taxon>
        <taxon>Aspergillus subgen. Nidulantes</taxon>
    </lineage>
</organism>
<dbReference type="STRING" id="1036611.A0A1L9PIG9"/>
<dbReference type="EMBL" id="KV878128">
    <property type="protein sequence ID" value="OJJ01291.1"/>
    <property type="molecule type" value="Genomic_DNA"/>
</dbReference>
<dbReference type="OrthoDB" id="4492388at2759"/>
<dbReference type="GeneID" id="63732768"/>
<keyword evidence="2" id="KW-1185">Reference proteome</keyword>
<evidence type="ECO:0000313" key="2">
    <source>
        <dbReference type="Proteomes" id="UP000184073"/>
    </source>
</evidence>
<dbReference type="RefSeq" id="XP_040667053.1">
    <property type="nucleotide sequence ID" value="XM_040817257.1"/>
</dbReference>
<name>A0A1L9PIG9_ASPVE</name>
<gene>
    <name evidence="1" type="ORF">ASPVEDRAFT_82816</name>
</gene>
<reference evidence="2" key="1">
    <citation type="journal article" date="2017" name="Genome Biol.">
        <title>Comparative genomics reveals high biological diversity and specific adaptations in the industrially and medically important fungal genus Aspergillus.</title>
        <authorList>
            <person name="de Vries R.P."/>
            <person name="Riley R."/>
            <person name="Wiebenga A."/>
            <person name="Aguilar-Osorio G."/>
            <person name="Amillis S."/>
            <person name="Uchima C.A."/>
            <person name="Anderluh G."/>
            <person name="Asadollahi M."/>
            <person name="Askin M."/>
            <person name="Barry K."/>
            <person name="Battaglia E."/>
            <person name="Bayram O."/>
            <person name="Benocci T."/>
            <person name="Braus-Stromeyer S.A."/>
            <person name="Caldana C."/>
            <person name="Canovas D."/>
            <person name="Cerqueira G.C."/>
            <person name="Chen F."/>
            <person name="Chen W."/>
            <person name="Choi C."/>
            <person name="Clum A."/>
            <person name="Dos Santos R.A."/>
            <person name="Damasio A.R."/>
            <person name="Diallinas G."/>
            <person name="Emri T."/>
            <person name="Fekete E."/>
            <person name="Flipphi M."/>
            <person name="Freyberg S."/>
            <person name="Gallo A."/>
            <person name="Gournas C."/>
            <person name="Habgood R."/>
            <person name="Hainaut M."/>
            <person name="Harispe M.L."/>
            <person name="Henrissat B."/>
            <person name="Hilden K.S."/>
            <person name="Hope R."/>
            <person name="Hossain A."/>
            <person name="Karabika E."/>
            <person name="Karaffa L."/>
            <person name="Karanyi Z."/>
            <person name="Krasevec N."/>
            <person name="Kuo A."/>
            <person name="Kusch H."/>
            <person name="LaButti K."/>
            <person name="Lagendijk E.L."/>
            <person name="Lapidus A."/>
            <person name="Levasseur A."/>
            <person name="Lindquist E."/>
            <person name="Lipzen A."/>
            <person name="Logrieco A.F."/>
            <person name="MacCabe A."/>
            <person name="Maekelae M.R."/>
            <person name="Malavazi I."/>
            <person name="Melin P."/>
            <person name="Meyer V."/>
            <person name="Mielnichuk N."/>
            <person name="Miskei M."/>
            <person name="Molnar A.P."/>
            <person name="Mule G."/>
            <person name="Ngan C.Y."/>
            <person name="Orejas M."/>
            <person name="Orosz E."/>
            <person name="Ouedraogo J.P."/>
            <person name="Overkamp K.M."/>
            <person name="Park H.-S."/>
            <person name="Perrone G."/>
            <person name="Piumi F."/>
            <person name="Punt P.J."/>
            <person name="Ram A.F."/>
            <person name="Ramon A."/>
            <person name="Rauscher S."/>
            <person name="Record E."/>
            <person name="Riano-Pachon D.M."/>
            <person name="Robert V."/>
            <person name="Roehrig J."/>
            <person name="Ruller R."/>
            <person name="Salamov A."/>
            <person name="Salih N.S."/>
            <person name="Samson R.A."/>
            <person name="Sandor E."/>
            <person name="Sanguinetti M."/>
            <person name="Schuetze T."/>
            <person name="Sepcic K."/>
            <person name="Shelest E."/>
            <person name="Sherlock G."/>
            <person name="Sophianopoulou V."/>
            <person name="Squina F.M."/>
            <person name="Sun H."/>
            <person name="Susca A."/>
            <person name="Todd R.B."/>
            <person name="Tsang A."/>
            <person name="Unkles S.E."/>
            <person name="van de Wiele N."/>
            <person name="van Rossen-Uffink D."/>
            <person name="Oliveira J.V."/>
            <person name="Vesth T.C."/>
            <person name="Visser J."/>
            <person name="Yu J.-H."/>
            <person name="Zhou M."/>
            <person name="Andersen M.R."/>
            <person name="Archer D.B."/>
            <person name="Baker S.E."/>
            <person name="Benoit I."/>
            <person name="Brakhage A.A."/>
            <person name="Braus G.H."/>
            <person name="Fischer R."/>
            <person name="Frisvad J.C."/>
            <person name="Goldman G.H."/>
            <person name="Houbraken J."/>
            <person name="Oakley B."/>
            <person name="Pocsi I."/>
            <person name="Scazzocchio C."/>
            <person name="Seiboth B."/>
            <person name="vanKuyk P.A."/>
            <person name="Wortman J."/>
            <person name="Dyer P.S."/>
            <person name="Grigoriev I.V."/>
        </authorList>
    </citation>
    <scope>NUCLEOTIDE SEQUENCE [LARGE SCALE GENOMIC DNA]</scope>
    <source>
        <strain evidence="2">CBS 583.65</strain>
    </source>
</reference>
<dbReference type="VEuPathDB" id="FungiDB:ASPVEDRAFT_82816"/>
<dbReference type="Proteomes" id="UP000184073">
    <property type="component" value="Unassembled WGS sequence"/>
</dbReference>
<sequence>MLVEVKQSERTRHEPQVSMQETSEIVAWIRKNHIVLLSQDGQEVYLSAISFSREYRRYIDGARLDLPSTKFMQLQPYGPWNITDAGHVKHLAGIIVAMTAKYGA</sequence>
<protein>
    <submittedName>
        <fullName evidence="1">Uncharacterized protein</fullName>
    </submittedName>
</protein>
<proteinExistence type="predicted"/>
<accession>A0A1L9PIG9</accession>
<dbReference type="AlphaFoldDB" id="A0A1L9PIG9"/>
<evidence type="ECO:0000313" key="1">
    <source>
        <dbReference type="EMBL" id="OJJ01291.1"/>
    </source>
</evidence>